<comment type="caution">
    <text evidence="1">The sequence shown here is derived from an EMBL/GenBank/DDBJ whole genome shotgun (WGS) entry which is preliminary data.</text>
</comment>
<proteinExistence type="predicted"/>
<evidence type="ECO:0000313" key="1">
    <source>
        <dbReference type="EMBL" id="MFC3885655.1"/>
    </source>
</evidence>
<organism evidence="1 2">
    <name type="scientific">Bacillus songklensis</name>
    <dbReference type="NCBI Taxonomy" id="1069116"/>
    <lineage>
        <taxon>Bacteria</taxon>
        <taxon>Bacillati</taxon>
        <taxon>Bacillota</taxon>
        <taxon>Bacilli</taxon>
        <taxon>Bacillales</taxon>
        <taxon>Bacillaceae</taxon>
        <taxon>Bacillus</taxon>
    </lineage>
</organism>
<gene>
    <name evidence="1" type="ORF">ACFOU2_20130</name>
</gene>
<protein>
    <submittedName>
        <fullName evidence="1">Uncharacterized protein</fullName>
    </submittedName>
</protein>
<dbReference type="Proteomes" id="UP001595752">
    <property type="component" value="Unassembled WGS sequence"/>
</dbReference>
<dbReference type="EMBL" id="JBHRZT010000072">
    <property type="protein sequence ID" value="MFC3885655.1"/>
    <property type="molecule type" value="Genomic_DNA"/>
</dbReference>
<sequence>MDQALFILIILLIAPLFYVLYASRKAQKNSYIENSAKLTIYGNVQFADGIDRHVVSKIELYSDKIMINKVAMIPIKRIEKVEYSKVIRKETKEDGNAVNRYFGDLKILFIDKNGQDSFIQCETPKHNQFHFMSQYEDMKKAINNLIGVGNQTTTAPLQEPYEL</sequence>
<evidence type="ECO:0000313" key="2">
    <source>
        <dbReference type="Proteomes" id="UP001595752"/>
    </source>
</evidence>
<reference evidence="2" key="1">
    <citation type="journal article" date="2019" name="Int. J. Syst. Evol. Microbiol.">
        <title>The Global Catalogue of Microorganisms (GCM) 10K type strain sequencing project: providing services to taxonomists for standard genome sequencing and annotation.</title>
        <authorList>
            <consortium name="The Broad Institute Genomics Platform"/>
            <consortium name="The Broad Institute Genome Sequencing Center for Infectious Disease"/>
            <person name="Wu L."/>
            <person name="Ma J."/>
        </authorList>
    </citation>
    <scope>NUCLEOTIDE SEQUENCE [LARGE SCALE GENOMIC DNA]</scope>
    <source>
        <strain evidence="2">CCUG 61889</strain>
    </source>
</reference>
<accession>A0ABV8B6Z6</accession>
<keyword evidence="2" id="KW-1185">Reference proteome</keyword>
<dbReference type="RefSeq" id="WP_377918054.1">
    <property type="nucleotide sequence ID" value="NZ_JBHRZT010000072.1"/>
</dbReference>
<name>A0ABV8B6Z6_9BACI</name>